<dbReference type="PATRIC" id="fig|1280952.3.peg.990"/>
<dbReference type="Proteomes" id="UP000024816">
    <property type="component" value="Unassembled WGS sequence"/>
</dbReference>
<dbReference type="InterPro" id="IPR025711">
    <property type="entry name" value="PepSY"/>
</dbReference>
<evidence type="ECO:0000313" key="4">
    <source>
        <dbReference type="Proteomes" id="UP000024816"/>
    </source>
</evidence>
<keyword evidence="1" id="KW-0732">Signal</keyword>
<comment type="caution">
    <text evidence="3">The sequence shown here is derived from an EMBL/GenBank/DDBJ whole genome shotgun (WGS) entry which is preliminary data.</text>
</comment>
<dbReference type="AlphaFoldDB" id="A0A059FGC8"/>
<feature type="signal peptide" evidence="1">
    <location>
        <begin position="1"/>
        <end position="21"/>
    </location>
</feature>
<sequence length="104" mass="11478">MKRIAALFLALGLVVAPAASAQGWMNQFSPGQARDSRNQGRTVPLSQIFNKLKQQYGGYQLSADLYDKGNGKSVYEIDWMTKDGRKMHFVVDAQTGAVLDRRGA</sequence>
<gene>
    <name evidence="3" type="ORF">HJA_04997</name>
</gene>
<reference evidence="3 4" key="1">
    <citation type="journal article" date="2014" name="Antonie Van Leeuwenhoek">
        <title>Hyphomonas beringensis sp. nov. and Hyphomonas chukchiensis sp. nov., isolated from surface seawater of the Bering Sea and Chukchi Sea.</title>
        <authorList>
            <person name="Li C."/>
            <person name="Lai Q."/>
            <person name="Li G."/>
            <person name="Dong C."/>
            <person name="Wang J."/>
            <person name="Liao Y."/>
            <person name="Shao Z."/>
        </authorList>
    </citation>
    <scope>NUCLEOTIDE SEQUENCE [LARGE SCALE GENOMIC DNA]</scope>
    <source>
        <strain evidence="3 4">VP2</strain>
    </source>
</reference>
<evidence type="ECO:0000259" key="2">
    <source>
        <dbReference type="Pfam" id="PF03413"/>
    </source>
</evidence>
<protein>
    <recommendedName>
        <fullName evidence="2">PepSY domain-containing protein</fullName>
    </recommendedName>
</protein>
<evidence type="ECO:0000313" key="3">
    <source>
        <dbReference type="EMBL" id="KCZ89581.1"/>
    </source>
</evidence>
<dbReference type="RefSeq" id="WP_051597387.1">
    <property type="nucleotide sequence ID" value="NZ_ARYJ01000003.1"/>
</dbReference>
<evidence type="ECO:0000256" key="1">
    <source>
        <dbReference type="SAM" id="SignalP"/>
    </source>
</evidence>
<feature type="domain" description="PepSY" evidence="2">
    <location>
        <begin position="43"/>
        <end position="101"/>
    </location>
</feature>
<feature type="chain" id="PRO_5001572884" description="PepSY domain-containing protein" evidence="1">
    <location>
        <begin position="22"/>
        <end position="104"/>
    </location>
</feature>
<dbReference type="OrthoDB" id="7632485at2"/>
<keyword evidence="4" id="KW-1185">Reference proteome</keyword>
<dbReference type="Gene3D" id="3.10.450.40">
    <property type="match status" value="1"/>
</dbReference>
<dbReference type="EMBL" id="ARYJ01000003">
    <property type="protein sequence ID" value="KCZ89581.1"/>
    <property type="molecule type" value="Genomic_DNA"/>
</dbReference>
<dbReference type="eggNOG" id="COG3212">
    <property type="taxonomic scope" value="Bacteria"/>
</dbReference>
<name>A0A059FGC8_9PROT</name>
<dbReference type="STRING" id="1280952.HJA_04997"/>
<organism evidence="3 4">
    <name type="scientific">Hyphomonas jannaschiana VP2</name>
    <dbReference type="NCBI Taxonomy" id="1280952"/>
    <lineage>
        <taxon>Bacteria</taxon>
        <taxon>Pseudomonadati</taxon>
        <taxon>Pseudomonadota</taxon>
        <taxon>Alphaproteobacteria</taxon>
        <taxon>Hyphomonadales</taxon>
        <taxon>Hyphomonadaceae</taxon>
        <taxon>Hyphomonas</taxon>
    </lineage>
</organism>
<accession>A0A059FGC8</accession>
<dbReference type="Pfam" id="PF03413">
    <property type="entry name" value="PepSY"/>
    <property type="match status" value="1"/>
</dbReference>
<proteinExistence type="predicted"/>